<evidence type="ECO:0000256" key="5">
    <source>
        <dbReference type="ARBA" id="ARBA00022824"/>
    </source>
</evidence>
<evidence type="ECO:0000313" key="13">
    <source>
        <dbReference type="Proteomes" id="UP000594638"/>
    </source>
</evidence>
<dbReference type="InterPro" id="IPR013320">
    <property type="entry name" value="ConA-like_dom_sf"/>
</dbReference>
<dbReference type="InterPro" id="IPR001580">
    <property type="entry name" value="Calret/calnex"/>
</dbReference>
<dbReference type="OrthoDB" id="1938156at2759"/>
<evidence type="ECO:0000256" key="3">
    <source>
        <dbReference type="ARBA" id="ARBA00022723"/>
    </source>
</evidence>
<evidence type="ECO:0000256" key="2">
    <source>
        <dbReference type="ARBA" id="ARBA00010983"/>
    </source>
</evidence>
<feature type="region of interest" description="Disordered" evidence="11">
    <location>
        <begin position="185"/>
        <end position="241"/>
    </location>
</feature>
<comment type="similarity">
    <text evidence="2 10">Belongs to the calreticulin family.</text>
</comment>
<keyword evidence="3" id="KW-0479">Metal-binding</keyword>
<dbReference type="GO" id="GO:0030246">
    <property type="term" value="F:carbohydrate binding"/>
    <property type="evidence" value="ECO:0007669"/>
    <property type="project" value="UniProtKB-KW"/>
</dbReference>
<feature type="compositionally biased region" description="Basic and acidic residues" evidence="11">
    <location>
        <begin position="230"/>
        <end position="241"/>
    </location>
</feature>
<keyword evidence="13" id="KW-1185">Reference proteome</keyword>
<dbReference type="SUPFAM" id="SSF63887">
    <property type="entry name" value="P-domain of calnexin/calreticulin"/>
    <property type="match status" value="1"/>
</dbReference>
<dbReference type="GO" id="GO:0036503">
    <property type="term" value="P:ERAD pathway"/>
    <property type="evidence" value="ECO:0007669"/>
    <property type="project" value="TreeGrafter"/>
</dbReference>
<evidence type="ECO:0000256" key="4">
    <source>
        <dbReference type="ARBA" id="ARBA00022734"/>
    </source>
</evidence>
<gene>
    <name evidence="12" type="ORF">OLEA9_A082392</name>
</gene>
<proteinExistence type="inferred from homology"/>
<dbReference type="Proteomes" id="UP000594638">
    <property type="component" value="Unassembled WGS sequence"/>
</dbReference>
<sequence length="241" mass="27433">MFGPDICSYSTKKIHAILTYTGTNHLIKKEVPCETDQWTHVYTFVIQPDANYSILVDNVEKQSDSLYSDWDLLLPSTIKDPEAKKNGMTGNTFLTPKTRSLRFMMTSQRRCLIQTPRRIGMMRKMVNGHRQLLLTPSTRVHWKPKANYKGKWKAPIIDNPDYKDDPDLYVFANLKYVGIGLWQQPKDDPVDSDVEDGDGVDDSDDADVDVDIKSDPTEDESADGTLLPKKTNEQKSRKSSS</sequence>
<dbReference type="GO" id="GO:0005789">
    <property type="term" value="C:endoplasmic reticulum membrane"/>
    <property type="evidence" value="ECO:0007669"/>
    <property type="project" value="TreeGrafter"/>
</dbReference>
<dbReference type="EMBL" id="CACTIH010002611">
    <property type="protein sequence ID" value="CAA2976897.1"/>
    <property type="molecule type" value="Genomic_DNA"/>
</dbReference>
<comment type="subcellular location">
    <subcellularLocation>
        <location evidence="1">Endoplasmic reticulum</location>
    </subcellularLocation>
</comment>
<evidence type="ECO:0000256" key="1">
    <source>
        <dbReference type="ARBA" id="ARBA00004240"/>
    </source>
</evidence>
<dbReference type="AlphaFoldDB" id="A0A8S0RD90"/>
<keyword evidence="4" id="KW-0430">Lectin</keyword>
<reference evidence="12 13" key="1">
    <citation type="submission" date="2019-12" db="EMBL/GenBank/DDBJ databases">
        <authorList>
            <person name="Alioto T."/>
            <person name="Alioto T."/>
            <person name="Gomez Garrido J."/>
        </authorList>
    </citation>
    <scope>NUCLEOTIDE SEQUENCE [LARGE SCALE GENOMIC DNA]</scope>
</reference>
<dbReference type="Gene3D" id="2.60.120.200">
    <property type="match status" value="1"/>
</dbReference>
<keyword evidence="6" id="KW-0862">Zinc</keyword>
<dbReference type="Gramene" id="OE9A082392T1">
    <property type="protein sequence ID" value="OE9A082392C1"/>
    <property type="gene ID" value="OE9A082392"/>
</dbReference>
<dbReference type="PANTHER" id="PTHR11073">
    <property type="entry name" value="CALRETICULIN AND CALNEXIN"/>
    <property type="match status" value="1"/>
</dbReference>
<evidence type="ECO:0000256" key="11">
    <source>
        <dbReference type="SAM" id="MobiDB-lite"/>
    </source>
</evidence>
<feature type="compositionally biased region" description="Acidic residues" evidence="11">
    <location>
        <begin position="190"/>
        <end position="209"/>
    </location>
</feature>
<protein>
    <submittedName>
        <fullName evidence="12">Calreticulin-like</fullName>
    </submittedName>
</protein>
<dbReference type="PANTHER" id="PTHR11073:SF2">
    <property type="entry name" value="CALRETICULIN"/>
    <property type="match status" value="1"/>
</dbReference>
<evidence type="ECO:0000313" key="12">
    <source>
        <dbReference type="EMBL" id="CAA2976897.1"/>
    </source>
</evidence>
<evidence type="ECO:0000256" key="9">
    <source>
        <dbReference type="ARBA" id="ARBA00037091"/>
    </source>
</evidence>
<dbReference type="SUPFAM" id="SSF49899">
    <property type="entry name" value="Concanavalin A-like lectins/glucanases"/>
    <property type="match status" value="1"/>
</dbReference>
<evidence type="ECO:0000256" key="7">
    <source>
        <dbReference type="ARBA" id="ARBA00022837"/>
    </source>
</evidence>
<dbReference type="GO" id="GO:0005509">
    <property type="term" value="F:calcium ion binding"/>
    <property type="evidence" value="ECO:0007669"/>
    <property type="project" value="InterPro"/>
</dbReference>
<keyword evidence="5 10" id="KW-0256">Endoplasmic reticulum</keyword>
<dbReference type="Pfam" id="PF00262">
    <property type="entry name" value="Calreticulin"/>
    <property type="match status" value="1"/>
</dbReference>
<name>A0A8S0RD90_OLEEU</name>
<dbReference type="GO" id="GO:0006457">
    <property type="term" value="P:protein folding"/>
    <property type="evidence" value="ECO:0007669"/>
    <property type="project" value="InterPro"/>
</dbReference>
<keyword evidence="7" id="KW-0106">Calcium</keyword>
<accession>A0A8S0RD90</accession>
<evidence type="ECO:0000256" key="10">
    <source>
        <dbReference type="RuleBase" id="RU362126"/>
    </source>
</evidence>
<dbReference type="GO" id="GO:0051082">
    <property type="term" value="F:unfolded protein binding"/>
    <property type="evidence" value="ECO:0007669"/>
    <property type="project" value="InterPro"/>
</dbReference>
<comment type="function">
    <text evidence="9">Molecular calcium-binding chaperone promoting folding, oligomeric assembly and quality control in the ER via the calreticulin/calnexin cycle. This lectin may interact transiently with almost all of the monoglucosylated glycoproteins that are synthesized in the ER.</text>
</comment>
<evidence type="ECO:0000256" key="6">
    <source>
        <dbReference type="ARBA" id="ARBA00022833"/>
    </source>
</evidence>
<dbReference type="InterPro" id="IPR009033">
    <property type="entry name" value="Calreticulin/calnexin_P_dom_sf"/>
</dbReference>
<evidence type="ECO:0000256" key="8">
    <source>
        <dbReference type="ARBA" id="ARBA00023186"/>
    </source>
</evidence>
<keyword evidence="8 10" id="KW-0143">Chaperone</keyword>
<comment type="caution">
    <text evidence="12">The sequence shown here is derived from an EMBL/GenBank/DDBJ whole genome shotgun (WGS) entry which is preliminary data.</text>
</comment>
<organism evidence="12 13">
    <name type="scientific">Olea europaea subsp. europaea</name>
    <dbReference type="NCBI Taxonomy" id="158383"/>
    <lineage>
        <taxon>Eukaryota</taxon>
        <taxon>Viridiplantae</taxon>
        <taxon>Streptophyta</taxon>
        <taxon>Embryophyta</taxon>
        <taxon>Tracheophyta</taxon>
        <taxon>Spermatophyta</taxon>
        <taxon>Magnoliopsida</taxon>
        <taxon>eudicotyledons</taxon>
        <taxon>Gunneridae</taxon>
        <taxon>Pentapetalae</taxon>
        <taxon>asterids</taxon>
        <taxon>lamiids</taxon>
        <taxon>Lamiales</taxon>
        <taxon>Oleaceae</taxon>
        <taxon>Oleeae</taxon>
        <taxon>Olea</taxon>
    </lineage>
</organism>